<protein>
    <submittedName>
        <fullName evidence="1">Uncharacterized protein</fullName>
    </submittedName>
</protein>
<accession>A0A6J5MMS8</accession>
<sequence length="150" mass="16340">MENLPAFRENKVVAIARELAMDINEMDEILAMYHLTEEDFEKLKVDPDFQAVFDATLLEWQAATNTEKRVKVKAASSIENSLLNLHSAANDKSQPLNHRVLAMQFIAKLAGLAEPESKGGASGPGFSITINMGGGHTKTIEATAISQIEA</sequence>
<dbReference type="EMBL" id="LR796429">
    <property type="protein sequence ID" value="CAB4144859.1"/>
    <property type="molecule type" value="Genomic_DNA"/>
</dbReference>
<organism evidence="1">
    <name type="scientific">uncultured Caudovirales phage</name>
    <dbReference type="NCBI Taxonomy" id="2100421"/>
    <lineage>
        <taxon>Viruses</taxon>
        <taxon>Duplodnaviria</taxon>
        <taxon>Heunggongvirae</taxon>
        <taxon>Uroviricota</taxon>
        <taxon>Caudoviricetes</taxon>
        <taxon>Peduoviridae</taxon>
        <taxon>Maltschvirus</taxon>
        <taxon>Maltschvirus maltsch</taxon>
    </lineage>
</organism>
<gene>
    <name evidence="1" type="ORF">UFOVP470_69</name>
</gene>
<reference evidence="1" key="1">
    <citation type="submission" date="2020-04" db="EMBL/GenBank/DDBJ databases">
        <authorList>
            <person name="Chiriac C."/>
            <person name="Salcher M."/>
            <person name="Ghai R."/>
            <person name="Kavagutti S V."/>
        </authorList>
    </citation>
    <scope>NUCLEOTIDE SEQUENCE</scope>
</reference>
<proteinExistence type="predicted"/>
<name>A0A6J5MMS8_9CAUD</name>
<evidence type="ECO:0000313" key="1">
    <source>
        <dbReference type="EMBL" id="CAB4144859.1"/>
    </source>
</evidence>